<evidence type="ECO:0000256" key="1">
    <source>
        <dbReference type="SAM" id="Phobius"/>
    </source>
</evidence>
<dbReference type="AlphaFoldDB" id="A0A7H0GJB1"/>
<dbReference type="RefSeq" id="WP_187723975.1">
    <property type="nucleotide sequence ID" value="NZ_CP060783.1"/>
</dbReference>
<evidence type="ECO:0000313" key="2">
    <source>
        <dbReference type="EMBL" id="QNP48377.1"/>
    </source>
</evidence>
<dbReference type="KEGG" id="daer:H9K75_20880"/>
<keyword evidence="3" id="KW-1185">Reference proteome</keyword>
<proteinExistence type="predicted"/>
<gene>
    <name evidence="2" type="ORF">H9K75_20880</name>
</gene>
<name>A0A7H0GJB1_9BURK</name>
<feature type="transmembrane region" description="Helical" evidence="1">
    <location>
        <begin position="33"/>
        <end position="54"/>
    </location>
</feature>
<dbReference type="Proteomes" id="UP000516028">
    <property type="component" value="Chromosome"/>
</dbReference>
<evidence type="ECO:0000313" key="3">
    <source>
        <dbReference type="Proteomes" id="UP000516028"/>
    </source>
</evidence>
<accession>A0A7H0GJB1</accession>
<keyword evidence="1" id="KW-0812">Transmembrane</keyword>
<keyword evidence="1" id="KW-1133">Transmembrane helix</keyword>
<protein>
    <submittedName>
        <fullName evidence="2">Uncharacterized protein</fullName>
    </submittedName>
</protein>
<keyword evidence="1" id="KW-0472">Membrane</keyword>
<reference evidence="2 3" key="1">
    <citation type="submission" date="2020-08" db="EMBL/GenBank/DDBJ databases">
        <title>Genome sequence of Diaphorobacter aerolatus KACC 16536T.</title>
        <authorList>
            <person name="Hyun D.-W."/>
            <person name="Bae J.-W."/>
        </authorList>
    </citation>
    <scope>NUCLEOTIDE SEQUENCE [LARGE SCALE GENOMIC DNA]</scope>
    <source>
        <strain evidence="2 3">KACC 16536</strain>
    </source>
</reference>
<dbReference type="EMBL" id="CP060783">
    <property type="protein sequence ID" value="QNP48377.1"/>
    <property type="molecule type" value="Genomic_DNA"/>
</dbReference>
<sequence>MSNLNKKIDALEEVNSKLNEELKAIYFRQKIEGIVMGSFIMLCILGVPASYWGIRVMNNVNGTIAGESIRVQKELDESYQFSCLKPTSEMDNKKIKFILSEVDNAELYEAVKADKSLGNKGGVYEKAREIIENEEAVEMLCAEADEEKKNYKAPEPWVYFKANWKEVLFK</sequence>
<organism evidence="2 3">
    <name type="scientific">Diaphorobacter aerolatus</name>
    <dbReference type="NCBI Taxonomy" id="1288495"/>
    <lineage>
        <taxon>Bacteria</taxon>
        <taxon>Pseudomonadati</taxon>
        <taxon>Pseudomonadota</taxon>
        <taxon>Betaproteobacteria</taxon>
        <taxon>Burkholderiales</taxon>
        <taxon>Comamonadaceae</taxon>
        <taxon>Diaphorobacter</taxon>
    </lineage>
</organism>